<name>A0A0G4F847_VITBC</name>
<dbReference type="AlphaFoldDB" id="A0A0G4F847"/>
<feature type="compositionally biased region" description="Polar residues" evidence="1">
    <location>
        <begin position="340"/>
        <end position="349"/>
    </location>
</feature>
<dbReference type="Proteomes" id="UP000041254">
    <property type="component" value="Unassembled WGS sequence"/>
</dbReference>
<accession>A0A0G4F847</accession>
<dbReference type="EMBL" id="CDMY01000388">
    <property type="protein sequence ID" value="CEM08879.1"/>
    <property type="molecule type" value="Genomic_DNA"/>
</dbReference>
<feature type="compositionally biased region" description="Low complexity" evidence="1">
    <location>
        <begin position="291"/>
        <end position="302"/>
    </location>
</feature>
<reference evidence="2 3" key="1">
    <citation type="submission" date="2014-11" db="EMBL/GenBank/DDBJ databases">
        <authorList>
            <person name="Zhu J."/>
            <person name="Qi W."/>
            <person name="Song R."/>
        </authorList>
    </citation>
    <scope>NUCLEOTIDE SEQUENCE [LARGE SCALE GENOMIC DNA]</scope>
</reference>
<evidence type="ECO:0000313" key="3">
    <source>
        <dbReference type="Proteomes" id="UP000041254"/>
    </source>
</evidence>
<feature type="compositionally biased region" description="Low complexity" evidence="1">
    <location>
        <begin position="541"/>
        <end position="550"/>
    </location>
</feature>
<dbReference type="InParanoid" id="A0A0G4F847"/>
<gene>
    <name evidence="2" type="ORF">Vbra_8902</name>
</gene>
<feature type="compositionally biased region" description="Acidic residues" evidence="1">
    <location>
        <begin position="233"/>
        <end position="243"/>
    </location>
</feature>
<feature type="region of interest" description="Disordered" evidence="1">
    <location>
        <begin position="417"/>
        <end position="437"/>
    </location>
</feature>
<proteinExistence type="predicted"/>
<feature type="region of interest" description="Disordered" evidence="1">
    <location>
        <begin position="233"/>
        <end position="302"/>
    </location>
</feature>
<dbReference type="VEuPathDB" id="CryptoDB:Vbra_8902"/>
<feature type="compositionally biased region" description="Basic and acidic residues" evidence="1">
    <location>
        <begin position="551"/>
        <end position="561"/>
    </location>
</feature>
<evidence type="ECO:0000313" key="2">
    <source>
        <dbReference type="EMBL" id="CEM08879.1"/>
    </source>
</evidence>
<sequence length="613" mass="65992">MAASDSADEAVGGLLVPQDEANSLTLLSALLRVWEDQKETLGWEEGGSNVEGIMITSVRQELSQYAAIQQLKRKKFARLLQEAFLLPDGHPSKAALEHTPVDFLRYWSGMEMLILSARRVAVASGWQPAGDPEGSNKGNEDGIDLLRGIRAFRDAILRVAFKSSPPREALLASEVLCALQEAKSVSRLHNEYWDEIASGVSEPSGSAEGTVWHLWELASCVLDWVREFLDSVTTDEEEGEEETPSPRRKKGAGAVSDAPATDTENSHRACDTDVESSAISVADIPPRDTTSAPAPAPAAGPSSLSRFMATLAERSHKPTTQETTQRQQRHHTAAAPKPSRNASHATTEESPAPMKGWKVRAGVHHVAFLFGGRVHWAFTRLLTHGRRRAKTYGDGGGRGERGGMAAGRMASVGQMRSDGEASASDSYDECAAGPSQSQGHARHTAAAAAAAVAAVLEQAGVSGEQLQELWRRRTLLPLTLAESVTLCLRRYFGTWRTHSWRQLMTVASSQSAPSRLTAAKAPGGPGSPNRFAWAPPAVATDSPHPSSLSESSRHSSDERHQAAQPQQQHRTVGAEAGRDRMTRRSLEEELQILTANLFAGRGAGVGDGMPLIM</sequence>
<evidence type="ECO:0000256" key="1">
    <source>
        <dbReference type="SAM" id="MobiDB-lite"/>
    </source>
</evidence>
<keyword evidence="3" id="KW-1185">Reference proteome</keyword>
<protein>
    <submittedName>
        <fullName evidence="2">Uncharacterized protein</fullName>
    </submittedName>
</protein>
<organism evidence="2 3">
    <name type="scientific">Vitrella brassicaformis (strain CCMP3155)</name>
    <dbReference type="NCBI Taxonomy" id="1169540"/>
    <lineage>
        <taxon>Eukaryota</taxon>
        <taxon>Sar</taxon>
        <taxon>Alveolata</taxon>
        <taxon>Colpodellida</taxon>
        <taxon>Vitrellaceae</taxon>
        <taxon>Vitrella</taxon>
    </lineage>
</organism>
<feature type="region of interest" description="Disordered" evidence="1">
    <location>
        <begin position="509"/>
        <end position="580"/>
    </location>
</feature>
<feature type="region of interest" description="Disordered" evidence="1">
    <location>
        <begin position="314"/>
        <end position="354"/>
    </location>
</feature>